<accession>A0A975B799</accession>
<dbReference type="RefSeq" id="WP_207691810.1">
    <property type="nucleotide sequence ID" value="NZ_CP061799.1"/>
</dbReference>
<evidence type="ECO:0000259" key="3">
    <source>
        <dbReference type="PROSITE" id="PS01031"/>
    </source>
</evidence>
<dbReference type="CDD" id="cd06464">
    <property type="entry name" value="ACD_sHsps-like"/>
    <property type="match status" value="1"/>
</dbReference>
<evidence type="ECO:0000313" key="4">
    <source>
        <dbReference type="EMBL" id="QTA80136.1"/>
    </source>
</evidence>
<dbReference type="InterPro" id="IPR008978">
    <property type="entry name" value="HSP20-like_chaperone"/>
</dbReference>
<evidence type="ECO:0000256" key="2">
    <source>
        <dbReference type="RuleBase" id="RU003616"/>
    </source>
</evidence>
<evidence type="ECO:0000256" key="1">
    <source>
        <dbReference type="PROSITE-ProRule" id="PRU00285"/>
    </source>
</evidence>
<dbReference type="InterPro" id="IPR031107">
    <property type="entry name" value="Small_HSP"/>
</dbReference>
<comment type="similarity">
    <text evidence="1 2">Belongs to the small heat shock protein (HSP20) family.</text>
</comment>
<reference evidence="4" key="1">
    <citation type="journal article" date="2021" name="Microb. Physiol.">
        <title>Proteogenomic Insights into the Physiology of Marine, Sulfate-Reducing, Filamentous Desulfonema limicola and Desulfonema magnum.</title>
        <authorList>
            <person name="Schnaars V."/>
            <person name="Wohlbrand L."/>
            <person name="Scheve S."/>
            <person name="Hinrichs C."/>
            <person name="Reinhardt R."/>
            <person name="Rabus R."/>
        </authorList>
    </citation>
    <scope>NUCLEOTIDE SEQUENCE</scope>
    <source>
        <strain evidence="4">5ac10</strain>
    </source>
</reference>
<keyword evidence="4" id="KW-0346">Stress response</keyword>
<gene>
    <name evidence="4" type="ORF">dnl_24260</name>
</gene>
<dbReference type="SUPFAM" id="SSF49764">
    <property type="entry name" value="HSP20-like chaperones"/>
    <property type="match status" value="1"/>
</dbReference>
<feature type="domain" description="SHSP" evidence="3">
    <location>
        <begin position="43"/>
        <end position="152"/>
    </location>
</feature>
<dbReference type="Proteomes" id="UP000663720">
    <property type="component" value="Chromosome"/>
</dbReference>
<organism evidence="4 5">
    <name type="scientific">Desulfonema limicola</name>
    <dbReference type="NCBI Taxonomy" id="45656"/>
    <lineage>
        <taxon>Bacteria</taxon>
        <taxon>Pseudomonadati</taxon>
        <taxon>Thermodesulfobacteriota</taxon>
        <taxon>Desulfobacteria</taxon>
        <taxon>Desulfobacterales</taxon>
        <taxon>Desulfococcaceae</taxon>
        <taxon>Desulfonema</taxon>
    </lineage>
</organism>
<dbReference type="AlphaFoldDB" id="A0A975B799"/>
<proteinExistence type="inferred from homology"/>
<dbReference type="KEGG" id="dli:dnl_24260"/>
<protein>
    <submittedName>
        <fullName evidence="4">Heat shock protein, Hsp 20 family</fullName>
    </submittedName>
</protein>
<dbReference type="PANTHER" id="PTHR11527">
    <property type="entry name" value="HEAT-SHOCK PROTEIN 20 FAMILY MEMBER"/>
    <property type="match status" value="1"/>
</dbReference>
<dbReference type="EMBL" id="CP061799">
    <property type="protein sequence ID" value="QTA80136.1"/>
    <property type="molecule type" value="Genomic_DNA"/>
</dbReference>
<dbReference type="Gene3D" id="2.60.40.790">
    <property type="match status" value="1"/>
</dbReference>
<dbReference type="Pfam" id="PF00011">
    <property type="entry name" value="HSP20"/>
    <property type="match status" value="1"/>
</dbReference>
<name>A0A975B799_9BACT</name>
<dbReference type="InterPro" id="IPR002068">
    <property type="entry name" value="A-crystallin/Hsp20_dom"/>
</dbReference>
<keyword evidence="5" id="KW-1185">Reference proteome</keyword>
<sequence length="152" mass="17231">MITRNMFDFPGLSWRSPFGEIERMRRDMEKISNSMFGTRGLRRVHSGVFPPVNLTEDKDQYYIRAELPGMETGEVDIQIAGNSLAISGERKIPVEEGVKYHRREREAGSFSRIINLPNAVDTEKIEAKLANGILTVSIPKAEIAKPRQITIK</sequence>
<dbReference type="PROSITE" id="PS01031">
    <property type="entry name" value="SHSP"/>
    <property type="match status" value="1"/>
</dbReference>
<evidence type="ECO:0000313" key="5">
    <source>
        <dbReference type="Proteomes" id="UP000663720"/>
    </source>
</evidence>